<dbReference type="SUPFAM" id="SSF140860">
    <property type="entry name" value="Pseudo ankyrin repeat-like"/>
    <property type="match status" value="1"/>
</dbReference>
<sequence>MGADDLMDAVAALPLEIRGYIYNYTCLRTRLQHQQYAYGSPMTLMTRSLLWVECLSLQAASLVRLLPSHAVSWELLMVHATCSPALLREVKKRLKRMRAESTLVSIADGPDTCSAVAVLDGGRSSSAVRPITALQAYRLIRKGHGIALVRLIEHASHIPHLQRRHEPYWPFLQPQQLLHLQQLFGKSMLVDYPLPSDTPVQRSLLLMVAAATGNLAVVNDILLQDIVVGAVCSAIHLASINAHMNVLHRLCRNKNMRPPSIAGAVRGGHLSVVQYLCNRYPAAPAVDRYWIEYAVMLDRRDILEWVVAHMDSLPSSLSNTNINPGILTIVNSQDDLSFNTKDTSLIISNAKVMQDLHFLALKHNNIAILGHLPPHVLCGPVSVDQLITAISNDVSLLRLVCTSNINATWCPEIMDAAAAKGCLAAVEFLHFNRTEGCTTVAMDLAAAKGHLSVVQFLHLNRTEGCTTDALDNAVINKCTGTIQFLVANRTEGCTAAAMDSAAATGRLDIVTLLHTLPNTRCTTNAVDLAAANGHLDIVEFLMVNRSERCTSAAVNKAIAFRHFDIVWYLLESSAPLTTETITELLKCDQLDCVQVLYSSTLHPRPDWASLRQYALQRGSFKVSDWLKKQLRKLPKENGI</sequence>
<gene>
    <name evidence="1" type="ORF">BASA50_002614</name>
</gene>
<dbReference type="SUPFAM" id="SSF48403">
    <property type="entry name" value="Ankyrin repeat"/>
    <property type="match status" value="1"/>
</dbReference>
<name>A0ABQ8FNW3_9FUNG</name>
<dbReference type="InterPro" id="IPR052050">
    <property type="entry name" value="SecEffector_AnkRepeat"/>
</dbReference>
<dbReference type="EMBL" id="JAFCIX010000051">
    <property type="protein sequence ID" value="KAH6600027.1"/>
    <property type="molecule type" value="Genomic_DNA"/>
</dbReference>
<evidence type="ECO:0000313" key="2">
    <source>
        <dbReference type="Proteomes" id="UP001648503"/>
    </source>
</evidence>
<proteinExistence type="predicted"/>
<accession>A0ABQ8FNW3</accession>
<dbReference type="InterPro" id="IPR036770">
    <property type="entry name" value="Ankyrin_rpt-contain_sf"/>
</dbReference>
<dbReference type="PANTHER" id="PTHR46586">
    <property type="entry name" value="ANKYRIN REPEAT-CONTAINING PROTEIN"/>
    <property type="match status" value="1"/>
</dbReference>
<keyword evidence="2" id="KW-1185">Reference proteome</keyword>
<organism evidence="1 2">
    <name type="scientific">Batrachochytrium salamandrivorans</name>
    <dbReference type="NCBI Taxonomy" id="1357716"/>
    <lineage>
        <taxon>Eukaryota</taxon>
        <taxon>Fungi</taxon>
        <taxon>Fungi incertae sedis</taxon>
        <taxon>Chytridiomycota</taxon>
        <taxon>Chytridiomycota incertae sedis</taxon>
        <taxon>Chytridiomycetes</taxon>
        <taxon>Rhizophydiales</taxon>
        <taxon>Rhizophydiales incertae sedis</taxon>
        <taxon>Batrachochytrium</taxon>
    </lineage>
</organism>
<dbReference type="InterPro" id="IPR002110">
    <property type="entry name" value="Ankyrin_rpt"/>
</dbReference>
<evidence type="ECO:0008006" key="3">
    <source>
        <dbReference type="Google" id="ProtNLM"/>
    </source>
</evidence>
<dbReference type="Gene3D" id="1.25.40.20">
    <property type="entry name" value="Ankyrin repeat-containing domain"/>
    <property type="match status" value="2"/>
</dbReference>
<protein>
    <recommendedName>
        <fullName evidence="3">Ankyrin repeat-containing domain</fullName>
    </recommendedName>
</protein>
<dbReference type="PANTHER" id="PTHR46586:SF3">
    <property type="entry name" value="ANKYRIN REPEAT-CONTAINING PROTEIN"/>
    <property type="match status" value="1"/>
</dbReference>
<comment type="caution">
    <text evidence="1">The sequence shown here is derived from an EMBL/GenBank/DDBJ whole genome shotgun (WGS) entry which is preliminary data.</text>
</comment>
<evidence type="ECO:0000313" key="1">
    <source>
        <dbReference type="EMBL" id="KAH6600027.1"/>
    </source>
</evidence>
<reference evidence="1 2" key="1">
    <citation type="submission" date="2021-02" db="EMBL/GenBank/DDBJ databases">
        <title>Variation within the Batrachochytrium salamandrivorans European outbreak.</title>
        <authorList>
            <person name="Kelly M."/>
            <person name="Pasmans F."/>
            <person name="Shea T.P."/>
            <person name="Munoz J.F."/>
            <person name="Carranza S."/>
            <person name="Cuomo C.A."/>
            <person name="Martel A."/>
        </authorList>
    </citation>
    <scope>NUCLEOTIDE SEQUENCE [LARGE SCALE GENOMIC DNA]</scope>
    <source>
        <strain evidence="1 2">AMFP18/2</strain>
    </source>
</reference>
<dbReference type="Proteomes" id="UP001648503">
    <property type="component" value="Unassembled WGS sequence"/>
</dbReference>
<dbReference type="Pfam" id="PF13637">
    <property type="entry name" value="Ank_4"/>
    <property type="match status" value="1"/>
</dbReference>